<dbReference type="Pfam" id="PF00329">
    <property type="entry name" value="Complex1_30kDa"/>
    <property type="match status" value="1"/>
</dbReference>
<dbReference type="PANTHER" id="PTHR10884:SF14">
    <property type="entry name" value="NADH DEHYDROGENASE [UBIQUINONE] IRON-SULFUR PROTEIN 3, MITOCHONDRIAL"/>
    <property type="match status" value="1"/>
</dbReference>
<dbReference type="InterPro" id="IPR001268">
    <property type="entry name" value="NADH_UbQ_OxRdtase_30kDa_su"/>
</dbReference>
<dbReference type="InterPro" id="IPR020396">
    <property type="entry name" value="NADH_UbQ_OxRdtase_CS"/>
</dbReference>
<reference evidence="7 8" key="1">
    <citation type="submission" date="2016-11" db="EMBL/GenBank/DDBJ databases">
        <title>Comparative genomics of Acidibacillus ferroxidans species.</title>
        <authorList>
            <person name="Oliveira G."/>
            <person name="Nunes G."/>
            <person name="Oliveira R."/>
            <person name="Araujo F."/>
            <person name="Salim A."/>
            <person name="Scholte L."/>
            <person name="Morais D."/>
            <person name="Nancucheo I."/>
            <person name="Johnson D.B."/>
            <person name="Grail B."/>
            <person name="Bittencourt J."/>
            <person name="Valadares R."/>
        </authorList>
    </citation>
    <scope>NUCLEOTIDE SEQUENCE [LARGE SCALE GENOMIC DNA]</scope>
    <source>
        <strain evidence="7 8">Y002</strain>
    </source>
</reference>
<evidence type="ECO:0000313" key="7">
    <source>
        <dbReference type="EMBL" id="PWI57983.1"/>
    </source>
</evidence>
<dbReference type="GO" id="GO:0016651">
    <property type="term" value="F:oxidoreductase activity, acting on NAD(P)H"/>
    <property type="evidence" value="ECO:0007669"/>
    <property type="project" value="InterPro"/>
</dbReference>
<comment type="similarity">
    <text evidence="1 3">Belongs to the complex I 30 kDa subunit family.</text>
</comment>
<comment type="caution">
    <text evidence="7">The sequence shown here is derived from an EMBL/GenBank/DDBJ whole genome shotgun (WGS) entry which is preliminary data.</text>
</comment>
<dbReference type="SUPFAM" id="SSF143243">
    <property type="entry name" value="Nqo5-like"/>
    <property type="match status" value="1"/>
</dbReference>
<organism evidence="7 8">
    <name type="scientific">Sulfoacidibacillus thermotolerans</name>
    <name type="common">Acidibacillus sulfuroxidans</name>
    <dbReference type="NCBI Taxonomy" id="1765684"/>
    <lineage>
        <taxon>Bacteria</taxon>
        <taxon>Bacillati</taxon>
        <taxon>Bacillota</taxon>
        <taxon>Bacilli</taxon>
        <taxon>Bacillales</taxon>
        <taxon>Alicyclobacillaceae</taxon>
        <taxon>Sulfoacidibacillus</taxon>
    </lineage>
</organism>
<feature type="domain" description="NADH:ubiquinone oxidoreductase 30kDa subunit" evidence="6">
    <location>
        <begin position="79"/>
        <end position="193"/>
    </location>
</feature>
<gene>
    <name evidence="7" type="ORF">BM613_06170</name>
</gene>
<dbReference type="EC" id="7.1.1.-" evidence="4"/>
<keyword evidence="8" id="KW-1185">Reference proteome</keyword>
<name>A0A2U3D9P3_SULT2</name>
<dbReference type="PROSITE" id="PS00542">
    <property type="entry name" value="COMPLEX1_30K"/>
    <property type="match status" value="1"/>
</dbReference>
<evidence type="ECO:0000256" key="3">
    <source>
        <dbReference type="RuleBase" id="RU003456"/>
    </source>
</evidence>
<dbReference type="PANTHER" id="PTHR10884">
    <property type="entry name" value="NADH DEHYDROGENASE UBIQUINONE IRON-SULFUR PROTEIN 3"/>
    <property type="match status" value="1"/>
</dbReference>
<dbReference type="Gene3D" id="3.30.460.80">
    <property type="entry name" value="NADH:ubiquinone oxidoreductase, 30kDa subunit"/>
    <property type="match status" value="1"/>
</dbReference>
<comment type="catalytic activity">
    <reaction evidence="4">
        <text>a quinone + NADH + 5 H(+)(in) = a quinol + NAD(+) + 4 H(+)(out)</text>
        <dbReference type="Rhea" id="RHEA:57888"/>
        <dbReference type="ChEBI" id="CHEBI:15378"/>
        <dbReference type="ChEBI" id="CHEBI:24646"/>
        <dbReference type="ChEBI" id="CHEBI:57540"/>
        <dbReference type="ChEBI" id="CHEBI:57945"/>
        <dbReference type="ChEBI" id="CHEBI:132124"/>
    </reaction>
</comment>
<dbReference type="EMBL" id="MPDK01000007">
    <property type="protein sequence ID" value="PWI57983.1"/>
    <property type="molecule type" value="Genomic_DNA"/>
</dbReference>
<keyword evidence="4" id="KW-0874">Quinone</keyword>
<keyword evidence="3" id="KW-0520">NAD</keyword>
<comment type="function">
    <text evidence="4">NDH-1 shuttles electrons from NADH, via FMN and iron-sulfur (Fe-S) centers, to quinones in the respiratory chain.</text>
</comment>
<dbReference type="RefSeq" id="WP_181362921.1">
    <property type="nucleotide sequence ID" value="NZ_MPDK01000007.1"/>
</dbReference>
<dbReference type="Proteomes" id="UP000245380">
    <property type="component" value="Unassembled WGS sequence"/>
</dbReference>
<proteinExistence type="inferred from homology"/>
<protein>
    <recommendedName>
        <fullName evidence="4">NADH-quinone oxidoreductase</fullName>
        <ecNumber evidence="4">7.1.1.-</ecNumber>
    </recommendedName>
</protein>
<evidence type="ECO:0000313" key="8">
    <source>
        <dbReference type="Proteomes" id="UP000245380"/>
    </source>
</evidence>
<evidence type="ECO:0000256" key="1">
    <source>
        <dbReference type="ARBA" id="ARBA00007569"/>
    </source>
</evidence>
<evidence type="ECO:0000256" key="4">
    <source>
        <dbReference type="RuleBase" id="RU003582"/>
    </source>
</evidence>
<evidence type="ECO:0000256" key="2">
    <source>
        <dbReference type="ARBA" id="ARBA00022448"/>
    </source>
</evidence>
<dbReference type="InterPro" id="IPR037232">
    <property type="entry name" value="NADH_quin_OxRdtase_su_C/D-like"/>
</dbReference>
<keyword evidence="2 3" id="KW-0813">Transport</keyword>
<accession>A0A2U3D9P3</accession>
<dbReference type="AlphaFoldDB" id="A0A2U3D9P3"/>
<feature type="compositionally biased region" description="Basic and acidic residues" evidence="5">
    <location>
        <begin position="15"/>
        <end position="25"/>
    </location>
</feature>
<evidence type="ECO:0000256" key="5">
    <source>
        <dbReference type="SAM" id="MobiDB-lite"/>
    </source>
</evidence>
<dbReference type="GO" id="GO:0008137">
    <property type="term" value="F:NADH dehydrogenase (ubiquinone) activity"/>
    <property type="evidence" value="ECO:0007669"/>
    <property type="project" value="InterPro"/>
</dbReference>
<feature type="region of interest" description="Disordered" evidence="5">
    <location>
        <begin position="1"/>
        <end position="49"/>
    </location>
</feature>
<sequence>MAEDKQADKVASSETVEKAAPEKTAKAAPAKAAKAPAPPDPRVEQAKQQGEAIKVAIEQKLGAGTVEEVIASKEVPILRIASAKWREAITFLRDDPEQRFDYIELFAGTDYKDYIEVVLYLHAMSRGTYISVKTRTPREQAVLPSLAPVFPGVNWEEREVFDLLGVTFEGHPDLRRIMMWDGWNGHPLRKDYSEFENMPQRGGEPRG</sequence>
<feature type="compositionally biased region" description="Low complexity" evidence="5">
    <location>
        <begin position="26"/>
        <end position="35"/>
    </location>
</feature>
<dbReference type="GO" id="GO:0048038">
    <property type="term" value="F:quinone binding"/>
    <property type="evidence" value="ECO:0007669"/>
    <property type="project" value="UniProtKB-KW"/>
</dbReference>
<keyword evidence="3" id="KW-1278">Translocase</keyword>
<evidence type="ECO:0000259" key="6">
    <source>
        <dbReference type="Pfam" id="PF00329"/>
    </source>
</evidence>